<keyword evidence="3" id="KW-1185">Reference proteome</keyword>
<sequence>MAILNKIGLLTPESNKKDNSTPLTSTGKTIKLSINLNLILSDVDLGILKLLCEKQKMDISNNSKKSVFCFIILNDYCNV</sequence>
<evidence type="ECO:0000313" key="2">
    <source>
        <dbReference type="EMBL" id="GFZ80121.1"/>
    </source>
</evidence>
<feature type="region of interest" description="Disordered" evidence="1">
    <location>
        <begin position="1"/>
        <end position="23"/>
    </location>
</feature>
<evidence type="ECO:0000256" key="1">
    <source>
        <dbReference type="SAM" id="MobiDB-lite"/>
    </source>
</evidence>
<evidence type="ECO:0000313" key="3">
    <source>
        <dbReference type="Proteomes" id="UP000598120"/>
    </source>
</evidence>
<proteinExistence type="predicted"/>
<name>A0A8J2TPK1_9FLAO</name>
<dbReference type="EMBL" id="BMIC01000001">
    <property type="protein sequence ID" value="GFZ80121.1"/>
    <property type="molecule type" value="Genomic_DNA"/>
</dbReference>
<accession>A0A8J2TPK1</accession>
<protein>
    <submittedName>
        <fullName evidence="2">Uncharacterized protein</fullName>
    </submittedName>
</protein>
<gene>
    <name evidence="2" type="ORF">GCM10011531_07700</name>
</gene>
<comment type="caution">
    <text evidence="2">The sequence shown here is derived from an EMBL/GenBank/DDBJ whole genome shotgun (WGS) entry which is preliminary data.</text>
</comment>
<organism evidence="2 3">
    <name type="scientific">Aquaticitalea lipolytica</name>
    <dbReference type="NCBI Taxonomy" id="1247562"/>
    <lineage>
        <taxon>Bacteria</taxon>
        <taxon>Pseudomonadati</taxon>
        <taxon>Bacteroidota</taxon>
        <taxon>Flavobacteriia</taxon>
        <taxon>Flavobacteriales</taxon>
        <taxon>Flavobacteriaceae</taxon>
        <taxon>Aquaticitalea</taxon>
    </lineage>
</organism>
<reference evidence="2 3" key="1">
    <citation type="journal article" date="2014" name="Int. J. Syst. Evol. Microbiol.">
        <title>Complete genome sequence of Corynebacterium casei LMG S-19264T (=DSM 44701T), isolated from a smear-ripened cheese.</title>
        <authorList>
            <consortium name="US DOE Joint Genome Institute (JGI-PGF)"/>
            <person name="Walter F."/>
            <person name="Albersmeier A."/>
            <person name="Kalinowski J."/>
            <person name="Ruckert C."/>
        </authorList>
    </citation>
    <scope>NUCLEOTIDE SEQUENCE [LARGE SCALE GENOMIC DNA]</scope>
    <source>
        <strain evidence="2 3">CGMCC 1.15295</strain>
    </source>
</reference>
<dbReference type="AlphaFoldDB" id="A0A8J2TPK1"/>
<dbReference type="Proteomes" id="UP000598120">
    <property type="component" value="Unassembled WGS sequence"/>
</dbReference>